<keyword evidence="3" id="KW-1185">Reference proteome</keyword>
<evidence type="ECO:0000259" key="1">
    <source>
        <dbReference type="PROSITE" id="PS50011"/>
    </source>
</evidence>
<dbReference type="Gene3D" id="1.10.510.10">
    <property type="entry name" value="Transferase(Phosphotransferase) domain 1"/>
    <property type="match status" value="1"/>
</dbReference>
<gene>
    <name evidence="2" type="ORF">FTOL_06617</name>
</gene>
<comment type="caution">
    <text evidence="2">The sequence shown here is derived from an EMBL/GenBank/DDBJ whole genome shotgun (WGS) entry which is preliminary data.</text>
</comment>
<organism evidence="2 3">
    <name type="scientific">Fusarium torulosum</name>
    <dbReference type="NCBI Taxonomy" id="33205"/>
    <lineage>
        <taxon>Eukaryota</taxon>
        <taxon>Fungi</taxon>
        <taxon>Dikarya</taxon>
        <taxon>Ascomycota</taxon>
        <taxon>Pezizomycotina</taxon>
        <taxon>Sordariomycetes</taxon>
        <taxon>Hypocreomycetidae</taxon>
        <taxon>Hypocreales</taxon>
        <taxon>Nectriaceae</taxon>
        <taxon>Fusarium</taxon>
    </lineage>
</organism>
<accession>A0AAE8MA59</accession>
<dbReference type="AlphaFoldDB" id="A0AAE8MA59"/>
<name>A0AAE8MA59_9HYPO</name>
<dbReference type="InterPro" id="IPR011009">
    <property type="entry name" value="Kinase-like_dom_sf"/>
</dbReference>
<reference evidence="2" key="1">
    <citation type="submission" date="2018-03" db="EMBL/GenBank/DDBJ databases">
        <authorList>
            <person name="Guldener U."/>
        </authorList>
    </citation>
    <scope>NUCLEOTIDE SEQUENCE</scope>
</reference>
<evidence type="ECO:0000313" key="3">
    <source>
        <dbReference type="Proteomes" id="UP001187734"/>
    </source>
</evidence>
<proteinExistence type="predicted"/>
<dbReference type="PROSITE" id="PS50011">
    <property type="entry name" value="PROTEIN_KINASE_DOM"/>
    <property type="match status" value="1"/>
</dbReference>
<dbReference type="GO" id="GO:0005524">
    <property type="term" value="F:ATP binding"/>
    <property type="evidence" value="ECO:0007669"/>
    <property type="project" value="InterPro"/>
</dbReference>
<sequence>METPGLSKPTEPNPYYAVGKILRLTVSSLGKSDNEATTIRVKIKKQQRPWTLSCGMVVEIQQSPKTLPGLCTGDEVFLKMFDRRFAEQIREDNGINPWSNNLEQDFSRDLASGKVEEFFERLRTVPNFKDDTEEDWDNAENEAYLVGALQEFFDSETATYAHLQECQGRIIPHFLASVTFEEPLPDVVLSENQQKLHQHKGILLQYLSGYSLSGMIKNAPRASWQGIVNQAVQKVHLLGDHNILNMDVRPDNFMVVPENDTYRVFMIDFGNCRFRRKDESDAEWGRAKWNQDEEGAAALIIGSRLKRVGFKLQYEPSLRYLEWAPGEFD</sequence>
<dbReference type="Proteomes" id="UP001187734">
    <property type="component" value="Unassembled WGS sequence"/>
</dbReference>
<feature type="domain" description="Protein kinase" evidence="1">
    <location>
        <begin position="43"/>
        <end position="329"/>
    </location>
</feature>
<protein>
    <recommendedName>
        <fullName evidence="1">Protein kinase domain-containing protein</fullName>
    </recommendedName>
</protein>
<dbReference type="SUPFAM" id="SSF56112">
    <property type="entry name" value="Protein kinase-like (PK-like)"/>
    <property type="match status" value="1"/>
</dbReference>
<evidence type="ECO:0000313" key="2">
    <source>
        <dbReference type="EMBL" id="SPJ78228.1"/>
    </source>
</evidence>
<dbReference type="InterPro" id="IPR000719">
    <property type="entry name" value="Prot_kinase_dom"/>
</dbReference>
<dbReference type="GO" id="GO:0004672">
    <property type="term" value="F:protein kinase activity"/>
    <property type="evidence" value="ECO:0007669"/>
    <property type="project" value="InterPro"/>
</dbReference>
<dbReference type="EMBL" id="ONZP01000222">
    <property type="protein sequence ID" value="SPJ78228.1"/>
    <property type="molecule type" value="Genomic_DNA"/>
</dbReference>